<gene>
    <name evidence="1" type="ORF">HCCG_01959</name>
</gene>
<reference evidence="2" key="1">
    <citation type="journal article" date="2014" name="Genome Announc.">
        <title>Draft genome sequences of six enterohepatic helicobacter species isolated from humans and one from rhesus macaques.</title>
        <authorList>
            <person name="Shen Z."/>
            <person name="Sheh A."/>
            <person name="Young S.K."/>
            <person name="Abouelliel A."/>
            <person name="Ward D.V."/>
            <person name="Earl A.M."/>
            <person name="Fox J.G."/>
        </authorList>
    </citation>
    <scope>NUCLEOTIDE SEQUENCE [LARGE SCALE GENOMIC DNA]</scope>
    <source>
        <strain evidence="2">CCUG 18818</strain>
    </source>
</reference>
<keyword evidence="2" id="KW-1185">Reference proteome</keyword>
<sequence>MFEILLNDKQFWRQEKTFPHHHLHLRELSIIAYGYKVLTNEFCCI</sequence>
<protein>
    <submittedName>
        <fullName evidence="1">Uncharacterized protein</fullName>
    </submittedName>
</protein>
<organism evidence="1 2">
    <name type="scientific">Helicobacter cinaedi CCUG 18818 = ATCC BAA-847</name>
    <dbReference type="NCBI Taxonomy" id="537971"/>
    <lineage>
        <taxon>Bacteria</taxon>
        <taxon>Pseudomonadati</taxon>
        <taxon>Campylobacterota</taxon>
        <taxon>Epsilonproteobacteria</taxon>
        <taxon>Campylobacterales</taxon>
        <taxon>Helicobacteraceae</taxon>
        <taxon>Helicobacter</taxon>
    </lineage>
</organism>
<name>A0ABN0BCV0_9HELI</name>
<proteinExistence type="predicted"/>
<evidence type="ECO:0000313" key="2">
    <source>
        <dbReference type="Proteomes" id="UP000005755"/>
    </source>
</evidence>
<accession>A0ABN0BCV0</accession>
<evidence type="ECO:0000313" key="1">
    <source>
        <dbReference type="EMBL" id="EFR47411.1"/>
    </source>
</evidence>
<dbReference type="EMBL" id="DS990393">
    <property type="protein sequence ID" value="EFR47411.1"/>
    <property type="molecule type" value="Genomic_DNA"/>
</dbReference>
<dbReference type="Proteomes" id="UP000005755">
    <property type="component" value="Unassembled WGS sequence"/>
</dbReference>